<evidence type="ECO:0000256" key="6">
    <source>
        <dbReference type="ARBA" id="ARBA00023004"/>
    </source>
</evidence>
<comment type="caution">
    <text evidence="9">The sequence shown here is derived from an EMBL/GenBank/DDBJ whole genome shotgun (WGS) entry which is preliminary data.</text>
</comment>
<dbReference type="InterPro" id="IPR038266">
    <property type="entry name" value="NapC/NirT_cytc_sf"/>
</dbReference>
<keyword evidence="7" id="KW-1133">Transmembrane helix</keyword>
<evidence type="ECO:0000256" key="4">
    <source>
        <dbReference type="ARBA" id="ARBA00022729"/>
    </source>
</evidence>
<evidence type="ECO:0000259" key="8">
    <source>
        <dbReference type="Pfam" id="PF14522"/>
    </source>
</evidence>
<evidence type="ECO:0000256" key="3">
    <source>
        <dbReference type="ARBA" id="ARBA00022723"/>
    </source>
</evidence>
<reference evidence="10" key="1">
    <citation type="submission" date="2017-09" db="EMBL/GenBank/DDBJ databases">
        <title>Depth-based differentiation of microbial function through sediment-hosted aquifers and enrichment of novel symbionts in the deep terrestrial subsurface.</title>
        <authorList>
            <person name="Probst A.J."/>
            <person name="Ladd B."/>
            <person name="Jarett J.K."/>
            <person name="Geller-Mcgrath D.E."/>
            <person name="Sieber C.M.K."/>
            <person name="Emerson J.B."/>
            <person name="Anantharaman K."/>
            <person name="Thomas B.C."/>
            <person name="Malmstrom R."/>
            <person name="Stieglmeier M."/>
            <person name="Klingl A."/>
            <person name="Woyke T."/>
            <person name="Ryan C.M."/>
            <person name="Banfield J.F."/>
        </authorList>
    </citation>
    <scope>NUCLEOTIDE SEQUENCE [LARGE SCALE GENOMIC DNA]</scope>
</reference>
<dbReference type="InterPro" id="IPR036280">
    <property type="entry name" value="Multihaem_cyt_sf"/>
</dbReference>
<name>A0A2M7T5N0_9ACTN</name>
<proteinExistence type="predicted"/>
<accession>A0A2M7T5N0</accession>
<dbReference type="Gene3D" id="1.10.3820.10">
    <property type="entry name" value="Di-heme elbow motif domain"/>
    <property type="match status" value="1"/>
</dbReference>
<keyword evidence="7" id="KW-0472">Membrane</keyword>
<keyword evidence="2" id="KW-0349">Heme</keyword>
<feature type="domain" description="Cytochrome c7-like" evidence="8">
    <location>
        <begin position="161"/>
        <end position="214"/>
    </location>
</feature>
<evidence type="ECO:0000256" key="2">
    <source>
        <dbReference type="ARBA" id="ARBA00022617"/>
    </source>
</evidence>
<dbReference type="InterPro" id="IPR051829">
    <property type="entry name" value="Multiheme_Cytochr_ET"/>
</dbReference>
<organism evidence="9 10">
    <name type="scientific">Candidatus Aquicultor secundus</name>
    <dbReference type="NCBI Taxonomy" id="1973895"/>
    <lineage>
        <taxon>Bacteria</taxon>
        <taxon>Bacillati</taxon>
        <taxon>Actinomycetota</taxon>
        <taxon>Candidatus Aquicultoria</taxon>
        <taxon>Candidatus Aquicultorales</taxon>
        <taxon>Candidatus Aquicultoraceae</taxon>
        <taxon>Candidatus Aquicultor</taxon>
    </lineage>
</organism>
<keyword evidence="3" id="KW-0479">Metal-binding</keyword>
<keyword evidence="1" id="KW-0813">Transport</keyword>
<dbReference type="Pfam" id="PF14522">
    <property type="entry name" value="Cytochrome_C7"/>
    <property type="match status" value="1"/>
</dbReference>
<evidence type="ECO:0000256" key="7">
    <source>
        <dbReference type="SAM" id="Phobius"/>
    </source>
</evidence>
<evidence type="ECO:0000256" key="1">
    <source>
        <dbReference type="ARBA" id="ARBA00022448"/>
    </source>
</evidence>
<feature type="transmembrane region" description="Helical" evidence="7">
    <location>
        <begin position="52"/>
        <end position="75"/>
    </location>
</feature>
<dbReference type="PANTHER" id="PTHR35038">
    <property type="entry name" value="DISSIMILATORY SULFITE REDUCTASE SIRA"/>
    <property type="match status" value="1"/>
</dbReference>
<gene>
    <name evidence="9" type="ORF">COY37_09930</name>
</gene>
<evidence type="ECO:0000313" key="10">
    <source>
        <dbReference type="Proteomes" id="UP000230956"/>
    </source>
</evidence>
<protein>
    <recommendedName>
        <fullName evidence="8">Cytochrome c7-like domain-containing protein</fullName>
    </recommendedName>
</protein>
<dbReference type="GO" id="GO:0046872">
    <property type="term" value="F:metal ion binding"/>
    <property type="evidence" value="ECO:0007669"/>
    <property type="project" value="UniProtKB-KW"/>
</dbReference>
<keyword evidence="6" id="KW-0408">Iron</keyword>
<dbReference type="Proteomes" id="UP000230956">
    <property type="component" value="Unassembled WGS sequence"/>
</dbReference>
<sequence>MAKQKGLVTVPGKVKKLFKAFLNELLTELLNGIFYEPLDKLQAYCRDNKKKVLAIIIALVVFGYGMRQLTLVPALCSNCHETYPFFKSWQQSIHSTVPCDACHKPPGIVKGMNRAYLEFTAPNKPDSRLEARVIGKTLPNEVCEQCHSMNRTFTFGGGLIVPHEKHLEQGVRCTTCHSNIAHAEGGEKAERPKMETCMQCHNGKKAPENCGVCHITTVDPSSDYYNPY</sequence>
<evidence type="ECO:0000313" key="9">
    <source>
        <dbReference type="EMBL" id="PIZ35641.1"/>
    </source>
</evidence>
<dbReference type="RefSeq" id="WP_286678908.1">
    <property type="nucleotide sequence ID" value="NZ_MNXI01000115.1"/>
</dbReference>
<dbReference type="EMBL" id="PFNG01000231">
    <property type="protein sequence ID" value="PIZ35641.1"/>
    <property type="molecule type" value="Genomic_DNA"/>
</dbReference>
<dbReference type="InterPro" id="IPR029467">
    <property type="entry name" value="Cyt_c7-like"/>
</dbReference>
<dbReference type="SUPFAM" id="SSF48695">
    <property type="entry name" value="Multiheme cytochromes"/>
    <property type="match status" value="1"/>
</dbReference>
<keyword evidence="5" id="KW-0249">Electron transport</keyword>
<evidence type="ECO:0000256" key="5">
    <source>
        <dbReference type="ARBA" id="ARBA00022982"/>
    </source>
</evidence>
<keyword evidence="7" id="KW-0812">Transmembrane</keyword>
<dbReference type="AlphaFoldDB" id="A0A2M7T5N0"/>
<keyword evidence="4" id="KW-0732">Signal</keyword>